<name>A0A0W0SP79_9GAMM</name>
<dbReference type="PATRIC" id="fig|29422.6.peg.1311"/>
<comment type="caution">
    <text evidence="1">The sequence shown here is derived from an EMBL/GenBank/DDBJ whole genome shotgun (WGS) entry which is preliminary data.</text>
</comment>
<gene>
    <name evidence="1" type="ORF">Lbru_1236</name>
</gene>
<protein>
    <submittedName>
        <fullName evidence="1">Uncharacterized protein</fullName>
    </submittedName>
</protein>
<evidence type="ECO:0000313" key="2">
    <source>
        <dbReference type="Proteomes" id="UP000054742"/>
    </source>
</evidence>
<dbReference type="Proteomes" id="UP000054742">
    <property type="component" value="Unassembled WGS sequence"/>
</dbReference>
<sequence>MKMPFTIFTDSRGQSHSIYMQEKNNSCGIACIATVLNLTYGNNSFDESHLRLLSQQFPNGYKPHPMDVNANQRTFIAELIEQRQASGLLGSSLKLHSNRRPGMRSDAIAKTLASYNIYADKSVLNEIYSANKNDYVEKLKSKIIVLGIKNTNQCDHCIIIRDIWEDGTFIIYDPAIGLVETKDIEKHYDLFPYSNLLNCSYAALNNITKNLDLESGCMEPNSTEVLATEYQTSSRFCTLI</sequence>
<dbReference type="Gene3D" id="3.90.70.10">
    <property type="entry name" value="Cysteine proteinases"/>
    <property type="match status" value="1"/>
</dbReference>
<keyword evidence="2" id="KW-1185">Reference proteome</keyword>
<dbReference type="AlphaFoldDB" id="A0A0W0SP79"/>
<organism evidence="1 2">
    <name type="scientific">Legionella brunensis</name>
    <dbReference type="NCBI Taxonomy" id="29422"/>
    <lineage>
        <taxon>Bacteria</taxon>
        <taxon>Pseudomonadati</taxon>
        <taxon>Pseudomonadota</taxon>
        <taxon>Gammaproteobacteria</taxon>
        <taxon>Legionellales</taxon>
        <taxon>Legionellaceae</taxon>
        <taxon>Legionella</taxon>
    </lineage>
</organism>
<proteinExistence type="predicted"/>
<accession>A0A0W0SP79</accession>
<dbReference type="EMBL" id="LNXV01000008">
    <property type="protein sequence ID" value="KTC85021.1"/>
    <property type="molecule type" value="Genomic_DNA"/>
</dbReference>
<evidence type="ECO:0000313" key="1">
    <source>
        <dbReference type="EMBL" id="KTC85021.1"/>
    </source>
</evidence>
<reference evidence="1 2" key="1">
    <citation type="submission" date="2015-11" db="EMBL/GenBank/DDBJ databases">
        <title>Genomic analysis of 38 Legionella species identifies large and diverse effector repertoires.</title>
        <authorList>
            <person name="Burstein D."/>
            <person name="Amaro F."/>
            <person name="Zusman T."/>
            <person name="Lifshitz Z."/>
            <person name="Cohen O."/>
            <person name="Gilbert J.A."/>
            <person name="Pupko T."/>
            <person name="Shuman H.A."/>
            <person name="Segal G."/>
        </authorList>
    </citation>
    <scope>NUCLEOTIDE SEQUENCE [LARGE SCALE GENOMIC DNA]</scope>
    <source>
        <strain evidence="1 2">ATCC 43878</strain>
    </source>
</reference>